<sequence>MKEILKGKYDDFIKSYEESKTTVLRVNNLKMSKEELVKRNLFKLSQIPWADERFYLEHIIFNSHKL</sequence>
<reference evidence="2 3" key="1">
    <citation type="submission" date="2023-07" db="EMBL/GenBank/DDBJ databases">
        <title>Genomic Encyclopedia of Type Strains, Phase IV (KMG-IV): sequencing the most valuable type-strain genomes for metagenomic binning, comparative biology and taxonomic classification.</title>
        <authorList>
            <person name="Goeker M."/>
        </authorList>
    </citation>
    <scope>NUCLEOTIDE SEQUENCE [LARGE SCALE GENOMIC DNA]</scope>
    <source>
        <strain evidence="2 3">DSM 15049</strain>
    </source>
</reference>
<proteinExistence type="predicted"/>
<comment type="caution">
    <text evidence="2">The sequence shown here is derived from an EMBL/GenBank/DDBJ whole genome shotgun (WGS) entry which is preliminary data.</text>
</comment>
<gene>
    <name evidence="2" type="ORF">QOZ92_002671</name>
</gene>
<accession>A0ABU0N2Z2</accession>
<organism evidence="2 3">
    <name type="scientific">Paraclostridium ghonii</name>
    <dbReference type="NCBI Taxonomy" id="29358"/>
    <lineage>
        <taxon>Bacteria</taxon>
        <taxon>Bacillati</taxon>
        <taxon>Bacillota</taxon>
        <taxon>Clostridia</taxon>
        <taxon>Peptostreptococcales</taxon>
        <taxon>Peptostreptococcaceae</taxon>
        <taxon>Paraclostridium</taxon>
    </lineage>
</organism>
<dbReference type="Pfam" id="PF17125">
    <property type="entry name" value="Methyltr_RsmF_N"/>
    <property type="match status" value="1"/>
</dbReference>
<dbReference type="Gene3D" id="3.30.70.1170">
    <property type="entry name" value="Sun protein, domain 3"/>
    <property type="match status" value="1"/>
</dbReference>
<keyword evidence="3" id="KW-1185">Reference proteome</keyword>
<dbReference type="RefSeq" id="WP_307508697.1">
    <property type="nucleotide sequence ID" value="NZ_BAAACE010000021.1"/>
</dbReference>
<evidence type="ECO:0000313" key="3">
    <source>
        <dbReference type="Proteomes" id="UP001232584"/>
    </source>
</evidence>
<evidence type="ECO:0000313" key="2">
    <source>
        <dbReference type="EMBL" id="MDQ0557536.1"/>
    </source>
</evidence>
<name>A0ABU0N2Z2_9FIRM</name>
<feature type="domain" description="Ribosomal RNA small subunit methyltransferase F N-terminal" evidence="1">
    <location>
        <begin position="1"/>
        <end position="58"/>
    </location>
</feature>
<dbReference type="Proteomes" id="UP001232584">
    <property type="component" value="Unassembled WGS sequence"/>
</dbReference>
<protein>
    <recommendedName>
        <fullName evidence="1">Ribosomal RNA small subunit methyltransferase F N-terminal domain-containing protein</fullName>
    </recommendedName>
</protein>
<evidence type="ECO:0000259" key="1">
    <source>
        <dbReference type="Pfam" id="PF17125"/>
    </source>
</evidence>
<dbReference type="EMBL" id="JAUSWG010000012">
    <property type="protein sequence ID" value="MDQ0557536.1"/>
    <property type="molecule type" value="Genomic_DNA"/>
</dbReference>
<dbReference type="InterPro" id="IPR031341">
    <property type="entry name" value="Methyltr_RsmF_N"/>
</dbReference>